<keyword evidence="1" id="KW-0378">Hydrolase</keyword>
<reference evidence="1 2" key="1">
    <citation type="submission" date="2013-03" db="EMBL/GenBank/DDBJ databases">
        <title>Salinisphaera hydrothermalis C41B8 Genome Sequencing.</title>
        <authorList>
            <person name="Li C."/>
            <person name="Lai Q."/>
            <person name="Shao Z."/>
        </authorList>
    </citation>
    <scope>NUCLEOTIDE SEQUENCE [LARGE SCALE GENOMIC DNA]</scope>
    <source>
        <strain evidence="1 2">C41B8</strain>
    </source>
</reference>
<dbReference type="RefSeq" id="WP_051883791.1">
    <property type="nucleotide sequence ID" value="NZ_APNK01000069.1"/>
</dbReference>
<comment type="caution">
    <text evidence="1">The sequence shown here is derived from an EMBL/GenBank/DDBJ whole genome shotgun (WGS) entry which is preliminary data.</text>
</comment>
<gene>
    <name evidence="1" type="ORF">C41B8_18937</name>
</gene>
<dbReference type="STRING" id="1304275.C41B8_18937"/>
<name>A0A084IG10_SALHC</name>
<keyword evidence="2" id="KW-1185">Reference proteome</keyword>
<dbReference type="GO" id="GO:0016787">
    <property type="term" value="F:hydrolase activity"/>
    <property type="evidence" value="ECO:0007669"/>
    <property type="project" value="UniProtKB-KW"/>
</dbReference>
<protein>
    <submittedName>
        <fullName evidence="1">Metal dependent phosphohydrolase</fullName>
    </submittedName>
</protein>
<organism evidence="1 2">
    <name type="scientific">Salinisphaera hydrothermalis (strain C41B8)</name>
    <dbReference type="NCBI Taxonomy" id="1304275"/>
    <lineage>
        <taxon>Bacteria</taxon>
        <taxon>Pseudomonadati</taxon>
        <taxon>Pseudomonadota</taxon>
        <taxon>Gammaproteobacteria</taxon>
        <taxon>Salinisphaerales</taxon>
        <taxon>Salinisphaeraceae</taxon>
        <taxon>Salinisphaera</taxon>
    </lineage>
</organism>
<evidence type="ECO:0000313" key="1">
    <source>
        <dbReference type="EMBL" id="KEZ75644.1"/>
    </source>
</evidence>
<dbReference type="EMBL" id="APNK01000069">
    <property type="protein sequence ID" value="KEZ75644.1"/>
    <property type="molecule type" value="Genomic_DNA"/>
</dbReference>
<dbReference type="Proteomes" id="UP000028302">
    <property type="component" value="Unassembled WGS sequence"/>
</dbReference>
<proteinExistence type="predicted"/>
<accession>A0A084IG10</accession>
<sequence>MHKSLLVVARNLSHAALAVRTDEPLPAASMLAGAERLCSLLLEDRQGFLFTLASMTEQPPLIQHSLAFAGRLADLVVAEPEIDLRPRDIALAALLHDLQVVRRVQYPAATLADVRREPAVRSGQHIPPMRDRLCTQPELDTTAIRCMFAGLGVTSQ</sequence>
<dbReference type="AlphaFoldDB" id="A0A084IG10"/>
<evidence type="ECO:0000313" key="2">
    <source>
        <dbReference type="Proteomes" id="UP000028302"/>
    </source>
</evidence>